<keyword evidence="3" id="KW-1185">Reference proteome</keyword>
<protein>
    <recommendedName>
        <fullName evidence="1">NAD-dependent epimerase/dehydratase domain-containing protein</fullName>
    </recommendedName>
</protein>
<dbReference type="Gene3D" id="3.40.50.720">
    <property type="entry name" value="NAD(P)-binding Rossmann-like Domain"/>
    <property type="match status" value="1"/>
</dbReference>
<dbReference type="Proteomes" id="UP000095094">
    <property type="component" value="Unassembled WGS sequence"/>
</dbReference>
<dbReference type="OrthoDB" id="9778052at2"/>
<feature type="domain" description="NAD-dependent epimerase/dehydratase" evidence="1">
    <location>
        <begin position="5"/>
        <end position="235"/>
    </location>
</feature>
<proteinExistence type="predicted"/>
<evidence type="ECO:0000313" key="2">
    <source>
        <dbReference type="EMBL" id="OEG12251.1"/>
    </source>
</evidence>
<evidence type="ECO:0000259" key="1">
    <source>
        <dbReference type="Pfam" id="PF01370"/>
    </source>
</evidence>
<dbReference type="InterPro" id="IPR036291">
    <property type="entry name" value="NAD(P)-bd_dom_sf"/>
</dbReference>
<accession>A0A1E5GI10</accession>
<dbReference type="InterPro" id="IPR050177">
    <property type="entry name" value="Lipid_A_modif_metabolic_enz"/>
</dbReference>
<dbReference type="AlphaFoldDB" id="A0A1E5GI10"/>
<dbReference type="RefSeq" id="WP_069663956.1">
    <property type="nucleotide sequence ID" value="NZ_JBHUJJ010000001.1"/>
</dbReference>
<dbReference type="PANTHER" id="PTHR43245:SF51">
    <property type="entry name" value="SHORT CHAIN DEHYDROGENASE_REDUCTASE FAMILY 42E, MEMBER 2"/>
    <property type="match status" value="1"/>
</dbReference>
<organism evidence="2 3">
    <name type="scientific">Enterococcus termitis</name>
    <dbReference type="NCBI Taxonomy" id="332950"/>
    <lineage>
        <taxon>Bacteria</taxon>
        <taxon>Bacillati</taxon>
        <taxon>Bacillota</taxon>
        <taxon>Bacilli</taxon>
        <taxon>Lactobacillales</taxon>
        <taxon>Enterococcaceae</taxon>
        <taxon>Enterococcus</taxon>
    </lineage>
</organism>
<gene>
    <name evidence="2" type="ORF">BCR25_06820</name>
</gene>
<comment type="caution">
    <text evidence="2">The sequence shown here is derived from an EMBL/GenBank/DDBJ whole genome shotgun (WGS) entry which is preliminary data.</text>
</comment>
<reference evidence="3" key="1">
    <citation type="submission" date="2016-09" db="EMBL/GenBank/DDBJ databases">
        <authorList>
            <person name="Gulvik C.A."/>
        </authorList>
    </citation>
    <scope>NUCLEOTIDE SEQUENCE [LARGE SCALE GENOMIC DNA]</scope>
    <source>
        <strain evidence="3">LMG 8895</strain>
    </source>
</reference>
<evidence type="ECO:0000313" key="3">
    <source>
        <dbReference type="Proteomes" id="UP000095094"/>
    </source>
</evidence>
<dbReference type="SUPFAM" id="SSF51735">
    <property type="entry name" value="NAD(P)-binding Rossmann-fold domains"/>
    <property type="match status" value="1"/>
</dbReference>
<name>A0A1E5GI10_9ENTE</name>
<dbReference type="Pfam" id="PF01370">
    <property type="entry name" value="Epimerase"/>
    <property type="match status" value="1"/>
</dbReference>
<sequence length="338" mass="38719">MREKIIVTGATGFLGHYVIQELVAQNYEVIAVGRNKKQLVFLEEKYGITPLILDLSDREQVFNLWPEGAAACLHCAALSTIYGPYEEFYQANVEATKTVVEASIAKQVGRFVFVSSPSIYAKCKDDFNIKELDLMQEAPAGPYLNYYIQTKIEAEQLLYRYQEEIVLVIVRPRGLFGIGDTSIFPRLMAVNKKIGIPLFRKGQGNIMDMTCVENVAYALRLCIEVNGIRGSIFNITNDEPVPFKSLIERIFQYLGEEVRYRNFNEQFIYKTAGILERVHYALRLKKEPLLTRYTVSILAYSQTLDISAAKEKLGYQPIMTMDEGIQKYITDYKKKMDR</sequence>
<dbReference type="InterPro" id="IPR001509">
    <property type="entry name" value="Epimerase_deHydtase"/>
</dbReference>
<dbReference type="EMBL" id="MIJY01000034">
    <property type="protein sequence ID" value="OEG12251.1"/>
    <property type="molecule type" value="Genomic_DNA"/>
</dbReference>
<dbReference type="PATRIC" id="fig|332950.4.peg.2888"/>
<dbReference type="PANTHER" id="PTHR43245">
    <property type="entry name" value="BIFUNCTIONAL POLYMYXIN RESISTANCE PROTEIN ARNA"/>
    <property type="match status" value="1"/>
</dbReference>